<proteinExistence type="predicted"/>
<dbReference type="Proteomes" id="UP001335648">
    <property type="component" value="Unassembled WGS sequence"/>
</dbReference>
<accession>A0AAN8C5B9</accession>
<dbReference type="AlphaFoldDB" id="A0AAN8C5B9"/>
<keyword evidence="3" id="KW-1185">Reference proteome</keyword>
<name>A0AAN8C5B9_9TELE</name>
<comment type="caution">
    <text evidence="2">The sequence shown here is derived from an EMBL/GenBank/DDBJ whole genome shotgun (WGS) entry which is preliminary data.</text>
</comment>
<feature type="region of interest" description="Disordered" evidence="1">
    <location>
        <begin position="1"/>
        <end position="47"/>
    </location>
</feature>
<sequence>MVMELPTPAQPHSVPWRHGDKTKEEERRRGGEDGWLQKVGQRSRQRGRSRLMQPGIQAFLMCEFCPLCFSSSRLTSEQQLPSHVG</sequence>
<organism evidence="2 3">
    <name type="scientific">Champsocephalus esox</name>
    <name type="common">pike icefish</name>
    <dbReference type="NCBI Taxonomy" id="159716"/>
    <lineage>
        <taxon>Eukaryota</taxon>
        <taxon>Metazoa</taxon>
        <taxon>Chordata</taxon>
        <taxon>Craniata</taxon>
        <taxon>Vertebrata</taxon>
        <taxon>Euteleostomi</taxon>
        <taxon>Actinopterygii</taxon>
        <taxon>Neopterygii</taxon>
        <taxon>Teleostei</taxon>
        <taxon>Neoteleostei</taxon>
        <taxon>Acanthomorphata</taxon>
        <taxon>Eupercaria</taxon>
        <taxon>Perciformes</taxon>
        <taxon>Notothenioidei</taxon>
        <taxon>Channichthyidae</taxon>
        <taxon>Champsocephalus</taxon>
    </lineage>
</organism>
<evidence type="ECO:0000256" key="1">
    <source>
        <dbReference type="SAM" id="MobiDB-lite"/>
    </source>
</evidence>
<dbReference type="EMBL" id="JAULUE010002053">
    <property type="protein sequence ID" value="KAK5897102.1"/>
    <property type="molecule type" value="Genomic_DNA"/>
</dbReference>
<protein>
    <submittedName>
        <fullName evidence="2">Uncharacterized protein</fullName>
    </submittedName>
</protein>
<gene>
    <name evidence="2" type="ORF">CesoFtcFv8_010194</name>
</gene>
<feature type="compositionally biased region" description="Basic and acidic residues" evidence="1">
    <location>
        <begin position="17"/>
        <end position="32"/>
    </location>
</feature>
<evidence type="ECO:0000313" key="2">
    <source>
        <dbReference type="EMBL" id="KAK5897102.1"/>
    </source>
</evidence>
<evidence type="ECO:0000313" key="3">
    <source>
        <dbReference type="Proteomes" id="UP001335648"/>
    </source>
</evidence>
<reference evidence="2 3" key="1">
    <citation type="journal article" date="2023" name="Mol. Biol. Evol.">
        <title>Genomics of Secondarily Temperate Adaptation in the Only Non-Antarctic Icefish.</title>
        <authorList>
            <person name="Rivera-Colon A.G."/>
            <person name="Rayamajhi N."/>
            <person name="Minhas B.F."/>
            <person name="Madrigal G."/>
            <person name="Bilyk K.T."/>
            <person name="Yoon V."/>
            <person name="Hune M."/>
            <person name="Gregory S."/>
            <person name="Cheng C.H.C."/>
            <person name="Catchen J.M."/>
        </authorList>
    </citation>
    <scope>NUCLEOTIDE SEQUENCE [LARGE SCALE GENOMIC DNA]</scope>
    <source>
        <strain evidence="2">JC2023a</strain>
    </source>
</reference>